<feature type="transmembrane region" description="Helical" evidence="2">
    <location>
        <begin position="12"/>
        <end position="34"/>
    </location>
</feature>
<protein>
    <submittedName>
        <fullName evidence="3">Uncharacterized protein</fullName>
    </submittedName>
</protein>
<evidence type="ECO:0000313" key="3">
    <source>
        <dbReference type="EMBL" id="MBB6120258.1"/>
    </source>
</evidence>
<evidence type="ECO:0000256" key="2">
    <source>
        <dbReference type="SAM" id="Phobius"/>
    </source>
</evidence>
<name>A0A841IVN4_9ACTN</name>
<evidence type="ECO:0000256" key="1">
    <source>
        <dbReference type="SAM" id="MobiDB-lite"/>
    </source>
</evidence>
<comment type="caution">
    <text evidence="3">The sequence shown here is derived from an EMBL/GenBank/DDBJ whole genome shotgun (WGS) entry which is preliminary data.</text>
</comment>
<feature type="compositionally biased region" description="Polar residues" evidence="1">
    <location>
        <begin position="48"/>
        <end position="58"/>
    </location>
</feature>
<dbReference type="EMBL" id="JACHJO010000006">
    <property type="protein sequence ID" value="MBB6120258.1"/>
    <property type="molecule type" value="Genomic_DNA"/>
</dbReference>
<evidence type="ECO:0000313" key="4">
    <source>
        <dbReference type="Proteomes" id="UP000536604"/>
    </source>
</evidence>
<feature type="region of interest" description="Disordered" evidence="1">
    <location>
        <begin position="35"/>
        <end position="82"/>
    </location>
</feature>
<reference evidence="3 4" key="1">
    <citation type="submission" date="2020-08" db="EMBL/GenBank/DDBJ databases">
        <title>Genomic Encyclopedia of Type Strains, Phase III (KMG-III): the genomes of soil and plant-associated and newly described type strains.</title>
        <authorList>
            <person name="Whitman W."/>
        </authorList>
    </citation>
    <scope>NUCLEOTIDE SEQUENCE [LARGE SCALE GENOMIC DNA]</scope>
    <source>
        <strain evidence="3 4">CECT 8712</strain>
    </source>
</reference>
<dbReference type="AlphaFoldDB" id="A0A841IVN4"/>
<sequence length="228" mass="24579">MPNPLDERVQRFVFIGLIAVLVAFGVYLSVGGLGGGNEDEEQERQETAQDTETPQQDSGPVAVPDGLSTVEPSPLPTTGAGDADVLEWFPFSEEELQTAGATAQGFAEAYGTIDYTEPPETYYSSLRALATAEYSEVLESSRAGAFWDEMSEAEAVAEGRAEIEQIRSFGDDSITFVVTAQSITETSNEEFDEDLGEFAITVVRSGSSWKVYDFQPADAGQLGEERTG</sequence>
<keyword evidence="4" id="KW-1185">Reference proteome</keyword>
<proteinExistence type="predicted"/>
<dbReference type="RefSeq" id="WP_184291166.1">
    <property type="nucleotide sequence ID" value="NZ_JACHJO010000006.1"/>
</dbReference>
<keyword evidence="2" id="KW-0472">Membrane</keyword>
<keyword evidence="2" id="KW-0812">Transmembrane</keyword>
<dbReference type="Proteomes" id="UP000536604">
    <property type="component" value="Unassembled WGS sequence"/>
</dbReference>
<accession>A0A841IVN4</accession>
<organism evidence="3 4">
    <name type="scientific">Nocardiopsis algeriensis</name>
    <dbReference type="NCBI Taxonomy" id="1478215"/>
    <lineage>
        <taxon>Bacteria</taxon>
        <taxon>Bacillati</taxon>
        <taxon>Actinomycetota</taxon>
        <taxon>Actinomycetes</taxon>
        <taxon>Streptosporangiales</taxon>
        <taxon>Nocardiopsidaceae</taxon>
        <taxon>Nocardiopsis</taxon>
    </lineage>
</organism>
<gene>
    <name evidence="3" type="ORF">FHS13_002210</name>
</gene>
<keyword evidence="2" id="KW-1133">Transmembrane helix</keyword>